<comment type="caution">
    <text evidence="5">The sequence shown here is derived from an EMBL/GenBank/DDBJ whole genome shotgun (WGS) entry which is preliminary data.</text>
</comment>
<reference evidence="5" key="2">
    <citation type="journal article" date="2023" name="Microbiome">
        <title>Synthase-selected sorting approach identifies a beta-lactone synthase in a nudibranch symbiotic bacterium.</title>
        <authorList>
            <person name="Dzunkova M."/>
            <person name="La Clair J.J."/>
            <person name="Tyml T."/>
            <person name="Doud D."/>
            <person name="Schulz F."/>
            <person name="Piquer-Esteban S."/>
            <person name="Porcel Sanchis D."/>
            <person name="Osborn A."/>
            <person name="Robinson D."/>
            <person name="Louie K.B."/>
            <person name="Bowen B.P."/>
            <person name="Bowers R.M."/>
            <person name="Lee J."/>
            <person name="Arnau V."/>
            <person name="Diaz-Villanueva W."/>
            <person name="Stepanauskas R."/>
            <person name="Gosliner T."/>
            <person name="Date S.V."/>
            <person name="Northen T.R."/>
            <person name="Cheng J.F."/>
            <person name="Burkart M.D."/>
            <person name="Woyke T."/>
        </authorList>
    </citation>
    <scope>NUCLEOTIDE SEQUENCE</scope>
    <source>
        <strain evidence="5">Df01</strain>
    </source>
</reference>
<reference evidence="5" key="1">
    <citation type="submission" date="2022-08" db="EMBL/GenBank/DDBJ databases">
        <authorList>
            <person name="Dzunkova M."/>
            <person name="La Clair J."/>
            <person name="Tyml T."/>
            <person name="Doud D."/>
            <person name="Schulz F."/>
            <person name="Piquer S."/>
            <person name="Porcel Sanchis D."/>
            <person name="Osborn A."/>
            <person name="Robinson D."/>
            <person name="Louie K.B."/>
            <person name="Bowen B.P."/>
            <person name="Bowers R."/>
            <person name="Lee J."/>
            <person name="Arnau Llombart V."/>
            <person name="Diaz Villanueva W."/>
            <person name="Gosliner T."/>
            <person name="Northen T."/>
            <person name="Cheng J.-F."/>
            <person name="Burkart M.D."/>
            <person name="Woyke T."/>
        </authorList>
    </citation>
    <scope>NUCLEOTIDE SEQUENCE</scope>
    <source>
        <strain evidence="5">Df01</strain>
    </source>
</reference>
<accession>A0ABT7QKD5</accession>
<dbReference type="InterPro" id="IPR003742">
    <property type="entry name" value="RlmH-like"/>
</dbReference>
<dbReference type="InterPro" id="IPR029028">
    <property type="entry name" value="Alpha/beta_knot_MTases"/>
</dbReference>
<comment type="similarity">
    <text evidence="4">Belongs to the RNA methyltransferase RlmH family.</text>
</comment>
<name>A0ABT7QKD5_9GAMM</name>
<keyword evidence="6" id="KW-1185">Reference proteome</keyword>
<protein>
    <submittedName>
        <fullName evidence="5">23S rRNA (Pseudouridine(1915)-N(3))-methyltransferase RlmH</fullName>
    </submittedName>
</protein>
<gene>
    <name evidence="5" type="ORF">NQX30_02055</name>
</gene>
<evidence type="ECO:0000256" key="2">
    <source>
        <dbReference type="ARBA" id="ARBA00022679"/>
    </source>
</evidence>
<sequence length="142" mass="15672">MHLIAVSARVPGWLTGLEADYAVRLKIFRLHTETIKPAPPAKEAAIVLSRLPDNAQLILLDAAGRQCDSDAFSVFLETRMQEVRPLFFVLGGVSGPPPLVRERADACLSLSPLTFAHTVARLVFVEQIFRADCILRGHPYPK</sequence>
<dbReference type="Proteomes" id="UP001168167">
    <property type="component" value="Unassembled WGS sequence"/>
</dbReference>
<dbReference type="PANTHER" id="PTHR33603:SF1">
    <property type="entry name" value="RIBOSOMAL RNA LARGE SUBUNIT METHYLTRANSFERASE H"/>
    <property type="match status" value="1"/>
</dbReference>
<keyword evidence="3" id="KW-0949">S-adenosyl-L-methionine</keyword>
<dbReference type="PANTHER" id="PTHR33603">
    <property type="entry name" value="METHYLTRANSFERASE"/>
    <property type="match status" value="1"/>
</dbReference>
<organism evidence="5 6">
    <name type="scientific">Candidatus Doriopsillibacter californiensis</name>
    <dbReference type="NCBI Taxonomy" id="2970740"/>
    <lineage>
        <taxon>Bacteria</taxon>
        <taxon>Pseudomonadati</taxon>
        <taxon>Pseudomonadota</taxon>
        <taxon>Gammaproteobacteria</taxon>
        <taxon>Candidatus Tethybacterales</taxon>
        <taxon>Candidatus Persebacteraceae</taxon>
        <taxon>Candidatus Doriopsillibacter</taxon>
    </lineage>
</organism>
<evidence type="ECO:0000256" key="1">
    <source>
        <dbReference type="ARBA" id="ARBA00022603"/>
    </source>
</evidence>
<dbReference type="InterPro" id="IPR029026">
    <property type="entry name" value="tRNA_m1G_MTases_N"/>
</dbReference>
<proteinExistence type="inferred from homology"/>
<keyword evidence="2" id="KW-0808">Transferase</keyword>
<evidence type="ECO:0000256" key="4">
    <source>
        <dbReference type="ARBA" id="ARBA00038303"/>
    </source>
</evidence>
<evidence type="ECO:0000256" key="3">
    <source>
        <dbReference type="ARBA" id="ARBA00022691"/>
    </source>
</evidence>
<dbReference type="CDD" id="cd18081">
    <property type="entry name" value="RlmH-like"/>
    <property type="match status" value="1"/>
</dbReference>
<dbReference type="Pfam" id="PF02590">
    <property type="entry name" value="SPOUT_MTase"/>
    <property type="match status" value="1"/>
</dbReference>
<keyword evidence="1" id="KW-0489">Methyltransferase</keyword>
<dbReference type="Gene3D" id="3.40.1280.10">
    <property type="match status" value="1"/>
</dbReference>
<dbReference type="SUPFAM" id="SSF75217">
    <property type="entry name" value="alpha/beta knot"/>
    <property type="match status" value="1"/>
</dbReference>
<evidence type="ECO:0000313" key="6">
    <source>
        <dbReference type="Proteomes" id="UP001168167"/>
    </source>
</evidence>
<evidence type="ECO:0000313" key="5">
    <source>
        <dbReference type="EMBL" id="MDM5147163.1"/>
    </source>
</evidence>
<dbReference type="EMBL" id="JANQAO010000001">
    <property type="protein sequence ID" value="MDM5147163.1"/>
    <property type="molecule type" value="Genomic_DNA"/>
</dbReference>